<evidence type="ECO:0000256" key="2">
    <source>
        <dbReference type="SAM" id="MobiDB-lite"/>
    </source>
</evidence>
<feature type="region of interest" description="Disordered" evidence="2">
    <location>
        <begin position="1"/>
        <end position="93"/>
    </location>
</feature>
<feature type="compositionally biased region" description="Basic and acidic residues" evidence="2">
    <location>
        <begin position="52"/>
        <end position="91"/>
    </location>
</feature>
<dbReference type="AlphaFoldDB" id="A0A2V1DMS2"/>
<dbReference type="EMBL" id="KZ805391">
    <property type="protein sequence ID" value="PVH99502.1"/>
    <property type="molecule type" value="Genomic_DNA"/>
</dbReference>
<dbReference type="OrthoDB" id="3918393at2759"/>
<evidence type="ECO:0000313" key="3">
    <source>
        <dbReference type="EMBL" id="PVH99502.1"/>
    </source>
</evidence>
<protein>
    <recommendedName>
        <fullName evidence="5">SWI5-dependent HO expression protein 3</fullName>
    </recommendedName>
</protein>
<name>A0A2V1DMS2_9PLEO</name>
<evidence type="ECO:0008006" key="5">
    <source>
        <dbReference type="Google" id="ProtNLM"/>
    </source>
</evidence>
<feature type="coiled-coil region" evidence="1">
    <location>
        <begin position="176"/>
        <end position="288"/>
    </location>
</feature>
<feature type="compositionally biased region" description="Polar residues" evidence="2">
    <location>
        <begin position="1"/>
        <end position="10"/>
    </location>
</feature>
<evidence type="ECO:0000313" key="4">
    <source>
        <dbReference type="Proteomes" id="UP000244855"/>
    </source>
</evidence>
<dbReference type="Proteomes" id="UP000244855">
    <property type="component" value="Unassembled WGS sequence"/>
</dbReference>
<keyword evidence="1" id="KW-0175">Coiled coil</keyword>
<keyword evidence="4" id="KW-1185">Reference proteome</keyword>
<organism evidence="3 4">
    <name type="scientific">Periconia macrospinosa</name>
    <dbReference type="NCBI Taxonomy" id="97972"/>
    <lineage>
        <taxon>Eukaryota</taxon>
        <taxon>Fungi</taxon>
        <taxon>Dikarya</taxon>
        <taxon>Ascomycota</taxon>
        <taxon>Pezizomycotina</taxon>
        <taxon>Dothideomycetes</taxon>
        <taxon>Pleosporomycetidae</taxon>
        <taxon>Pleosporales</taxon>
        <taxon>Massarineae</taxon>
        <taxon>Periconiaceae</taxon>
        <taxon>Periconia</taxon>
    </lineage>
</organism>
<accession>A0A2V1DMS2</accession>
<sequence>MPMITSTRHTSGPLAIDNHHMAPESSPPPSSWSRSNPQSTAPSKTSQYIDKITSENERLKRELRAEKLAREDETKRLSAARSKSEESRAEHQSLQILVDTNSRALERKERKLEEMTAQLEAETKRRKMAEQRAEEALKMLGDTRSETQRQLAAAYEQKHLAETNSQTAREGYKRMTDGYEKRMLRIKEELNQLRQERIEDADNIRRHAIVSDQLQHELVRHQRNENKLIDALDQYKREHRREVDALMEEAQRASSSLPEKEKEAEAILKELRETLDKMKWVMAQKRRQDGGGAN</sequence>
<gene>
    <name evidence="3" type="ORF">DM02DRAFT_615016</name>
</gene>
<evidence type="ECO:0000256" key="1">
    <source>
        <dbReference type="SAM" id="Coils"/>
    </source>
</evidence>
<dbReference type="STRING" id="97972.A0A2V1DMS2"/>
<reference evidence="3 4" key="1">
    <citation type="journal article" date="2018" name="Sci. Rep.">
        <title>Comparative genomics provides insights into the lifestyle and reveals functional heterogeneity of dark septate endophytic fungi.</title>
        <authorList>
            <person name="Knapp D.G."/>
            <person name="Nemeth J.B."/>
            <person name="Barry K."/>
            <person name="Hainaut M."/>
            <person name="Henrissat B."/>
            <person name="Johnson J."/>
            <person name="Kuo A."/>
            <person name="Lim J.H.P."/>
            <person name="Lipzen A."/>
            <person name="Nolan M."/>
            <person name="Ohm R.A."/>
            <person name="Tamas L."/>
            <person name="Grigoriev I.V."/>
            <person name="Spatafora J.W."/>
            <person name="Nagy L.G."/>
            <person name="Kovacs G.M."/>
        </authorList>
    </citation>
    <scope>NUCLEOTIDE SEQUENCE [LARGE SCALE GENOMIC DNA]</scope>
    <source>
        <strain evidence="3 4">DSE2036</strain>
    </source>
</reference>
<proteinExistence type="predicted"/>